<sequence length="249" mass="27781">MNTWNNPAFEAEMQARIDRRDGPAAVALLLEDPRNRYASAFNRTMVNVDAAYIGRAYTGPQTTLAAMVTDGRIRDWAHFQTEMTAVLVMSALHYGVKSYHAANPPARRTRQRGKGQAAGPLVVSARFDLNACPARSSGSESTAERAERFRLLLSEARGLGLLHLRVVREVYRYREARGTCHGAFVAVAGRAECDARGRVRRVGAWTPTDRETPRPPAVVVRQVRRLFGEASRVIERRAYLLGYRVSWPG</sequence>
<proteinExistence type="predicted"/>
<accession>A0A6M5YZS3</accession>
<dbReference type="AlphaFoldDB" id="A0A6M5YZS3"/>
<gene>
    <name evidence="1" type="ORF">FTUN_6022</name>
</gene>
<dbReference type="Proteomes" id="UP000503447">
    <property type="component" value="Chromosome"/>
</dbReference>
<dbReference type="KEGG" id="ftj:FTUN_6022"/>
<evidence type="ECO:0000313" key="1">
    <source>
        <dbReference type="EMBL" id="QJW98432.1"/>
    </source>
</evidence>
<keyword evidence="2" id="KW-1185">Reference proteome</keyword>
<name>A0A6M5YZS3_9BACT</name>
<evidence type="ECO:0000313" key="2">
    <source>
        <dbReference type="Proteomes" id="UP000503447"/>
    </source>
</evidence>
<dbReference type="EMBL" id="CP053452">
    <property type="protein sequence ID" value="QJW98432.1"/>
    <property type="molecule type" value="Genomic_DNA"/>
</dbReference>
<reference evidence="2" key="1">
    <citation type="submission" date="2020-05" db="EMBL/GenBank/DDBJ databases">
        <title>Frigoriglobus tundricola gen. nov., sp. nov., a psychrotolerant cellulolytic planctomycete of the family Gemmataceae with two divergent copies of 16S rRNA gene.</title>
        <authorList>
            <person name="Kulichevskaya I.S."/>
            <person name="Ivanova A.A."/>
            <person name="Naumoff D.G."/>
            <person name="Beletsky A.V."/>
            <person name="Rijpstra W.I.C."/>
            <person name="Sinninghe Damste J.S."/>
            <person name="Mardanov A.V."/>
            <person name="Ravin N.V."/>
            <person name="Dedysh S.N."/>
        </authorList>
    </citation>
    <scope>NUCLEOTIDE SEQUENCE [LARGE SCALE GENOMIC DNA]</scope>
    <source>
        <strain evidence="2">PL17</strain>
    </source>
</reference>
<organism evidence="1 2">
    <name type="scientific">Frigoriglobus tundricola</name>
    <dbReference type="NCBI Taxonomy" id="2774151"/>
    <lineage>
        <taxon>Bacteria</taxon>
        <taxon>Pseudomonadati</taxon>
        <taxon>Planctomycetota</taxon>
        <taxon>Planctomycetia</taxon>
        <taxon>Gemmatales</taxon>
        <taxon>Gemmataceae</taxon>
        <taxon>Frigoriglobus</taxon>
    </lineage>
</organism>
<dbReference type="RefSeq" id="WP_171473618.1">
    <property type="nucleotide sequence ID" value="NZ_CP053452.2"/>
</dbReference>
<protein>
    <submittedName>
        <fullName evidence="1">Uncharacterized protein</fullName>
    </submittedName>
</protein>